<evidence type="ECO:0000313" key="2">
    <source>
        <dbReference type="Proteomes" id="UP000309997"/>
    </source>
</evidence>
<protein>
    <submittedName>
        <fullName evidence="1">Uncharacterized protein</fullName>
    </submittedName>
</protein>
<keyword evidence="2" id="KW-1185">Reference proteome</keyword>
<gene>
    <name evidence="1" type="ORF">D5086_016962</name>
</gene>
<evidence type="ECO:0000313" key="1">
    <source>
        <dbReference type="EMBL" id="KAL3582630.1"/>
    </source>
</evidence>
<reference evidence="1 2" key="1">
    <citation type="journal article" date="2024" name="Plant Biotechnol. J.">
        <title>Genome and CRISPR/Cas9 system of a widespread forest tree (Populus alba) in the world.</title>
        <authorList>
            <person name="Liu Y.J."/>
            <person name="Jiang P.F."/>
            <person name="Han X.M."/>
            <person name="Li X.Y."/>
            <person name="Wang H.M."/>
            <person name="Wang Y.J."/>
            <person name="Wang X.X."/>
            <person name="Zeng Q.Y."/>
        </authorList>
    </citation>
    <scope>NUCLEOTIDE SEQUENCE [LARGE SCALE GENOMIC DNA]</scope>
    <source>
        <strain evidence="2">cv. PAL-ZL1</strain>
    </source>
</reference>
<organism evidence="1 2">
    <name type="scientific">Populus alba</name>
    <name type="common">White poplar</name>
    <dbReference type="NCBI Taxonomy" id="43335"/>
    <lineage>
        <taxon>Eukaryota</taxon>
        <taxon>Viridiplantae</taxon>
        <taxon>Streptophyta</taxon>
        <taxon>Embryophyta</taxon>
        <taxon>Tracheophyta</taxon>
        <taxon>Spermatophyta</taxon>
        <taxon>Magnoliopsida</taxon>
        <taxon>eudicotyledons</taxon>
        <taxon>Gunneridae</taxon>
        <taxon>Pentapetalae</taxon>
        <taxon>rosids</taxon>
        <taxon>fabids</taxon>
        <taxon>Malpighiales</taxon>
        <taxon>Salicaceae</taxon>
        <taxon>Saliceae</taxon>
        <taxon>Populus</taxon>
    </lineage>
</organism>
<proteinExistence type="predicted"/>
<comment type="caution">
    <text evidence="1">The sequence shown here is derived from an EMBL/GenBank/DDBJ whole genome shotgun (WGS) entry which is preliminary data.</text>
</comment>
<name>A0ACC4BW55_POPAL</name>
<dbReference type="Proteomes" id="UP000309997">
    <property type="component" value="Unassembled WGS sequence"/>
</dbReference>
<dbReference type="EMBL" id="RCHU02000008">
    <property type="protein sequence ID" value="KAL3582630.1"/>
    <property type="molecule type" value="Genomic_DNA"/>
</dbReference>
<sequence length="652" mass="74050">MDLVSFDETTEQEKTYKEVNTVKEKGVPVYVMMPLDSVTTGNTVKGRKEMNASLQTLKSAGVEGVMMDVWWGLVERDTPGVYNWGGYTELLEMAKRHGLKVQAVMSFHQCGGNVGDSCTVPLPKWVAEEVHKDQDLAYTDQWGRRNYEYVSLGCDSIPVLKGRTPVQCYSDFMRAFRDNFKHLLGDTIVEIQVGMGPAGELRYPSYPEQNGTWRFPGIGAFQCYDKYMLSSLKAAAEAAGKPKWGSTGPTDAGEYNNWPQDTRFFRKEGGGWTSPYGEFFLSWYSHMLLDHAERILSSAKAIFENTGVKISVKIAGIHWHYGTRSHAPELTAGYYNTRNRDGYLPIAQMLARYGAIFNFTCIEMRDHEQPQDALCAPEKLVRQVALATREAEVPLAGENALPRYDENAHEQILQASSLNIDGNSKDRVMCAFTYLRMNPHLFQPDNWRRFVGFVKKMNERVKDSWRVVNNKDIIPPAPRLMGYCHVAQPVYPAARVLEDASDNSEILKDDYQGDFVEGSRPDVVVNGFMKGEKEIIEKILQTEIYLFSSIRDGRGILHHMEDFYYITLLEYGVLFSWSTLIFSDHLFIGANPSMEIFNKMKSIVQLKTMVGRPISLKLRPVSCPPNLRSLLVDIRRLEGFLLLNQLGLLPKY</sequence>
<accession>A0ACC4BW55</accession>